<dbReference type="SUPFAM" id="SSF57184">
    <property type="entry name" value="Growth factor receptor domain"/>
    <property type="match status" value="1"/>
</dbReference>
<dbReference type="STRING" id="45351.A7RGZ6"/>
<dbReference type="InterPro" id="IPR050333">
    <property type="entry name" value="SLRP"/>
</dbReference>
<keyword evidence="2" id="KW-0677">Repeat</keyword>
<keyword evidence="3" id="KW-0732">Signal</keyword>
<dbReference type="EMBL" id="DS469510">
    <property type="protein sequence ID" value="EDO49136.1"/>
    <property type="molecule type" value="Genomic_DNA"/>
</dbReference>
<dbReference type="PhylomeDB" id="A7RGZ6"/>
<evidence type="ECO:0000256" key="3">
    <source>
        <dbReference type="SAM" id="SignalP"/>
    </source>
</evidence>
<evidence type="ECO:0000313" key="4">
    <source>
        <dbReference type="EMBL" id="EDO49136.1"/>
    </source>
</evidence>
<dbReference type="SMART" id="SM00369">
    <property type="entry name" value="LRR_TYP"/>
    <property type="match status" value="5"/>
</dbReference>
<dbReference type="PANTHER" id="PTHR45712:SF22">
    <property type="entry name" value="INSULIN-LIKE GROWTH FACTOR-BINDING PROTEIN COMPLEX ACID LABILE SUBUNIT"/>
    <property type="match status" value="1"/>
</dbReference>
<dbReference type="PANTHER" id="PTHR45712">
    <property type="entry name" value="AGAP008170-PA"/>
    <property type="match status" value="1"/>
</dbReference>
<accession>A7RGZ6</accession>
<evidence type="ECO:0000256" key="2">
    <source>
        <dbReference type="ARBA" id="ARBA00022737"/>
    </source>
</evidence>
<proteinExistence type="predicted"/>
<dbReference type="Pfam" id="PF13855">
    <property type="entry name" value="LRR_8"/>
    <property type="match status" value="2"/>
</dbReference>
<evidence type="ECO:0000256" key="1">
    <source>
        <dbReference type="ARBA" id="ARBA00022614"/>
    </source>
</evidence>
<evidence type="ECO:0000313" key="5">
    <source>
        <dbReference type="Proteomes" id="UP000001593"/>
    </source>
</evidence>
<dbReference type="InterPro" id="IPR032675">
    <property type="entry name" value="LRR_dom_sf"/>
</dbReference>
<reference evidence="4 5" key="1">
    <citation type="journal article" date="2007" name="Science">
        <title>Sea anemone genome reveals ancestral eumetazoan gene repertoire and genomic organization.</title>
        <authorList>
            <person name="Putnam N.H."/>
            <person name="Srivastava M."/>
            <person name="Hellsten U."/>
            <person name="Dirks B."/>
            <person name="Chapman J."/>
            <person name="Salamov A."/>
            <person name="Terry A."/>
            <person name="Shapiro H."/>
            <person name="Lindquist E."/>
            <person name="Kapitonov V.V."/>
            <person name="Jurka J."/>
            <person name="Genikhovich G."/>
            <person name="Grigoriev I.V."/>
            <person name="Lucas S.M."/>
            <person name="Steele R.E."/>
            <person name="Finnerty J.R."/>
            <person name="Technau U."/>
            <person name="Martindale M.Q."/>
            <person name="Rokhsar D.S."/>
        </authorList>
    </citation>
    <scope>NUCLEOTIDE SEQUENCE [LARGE SCALE GENOMIC DNA]</scope>
    <source>
        <strain evidence="5">CH2 X CH6</strain>
    </source>
</reference>
<sequence>MPGVLTFLLLISQIAVVAACPGFCHCDSSYMANKTVCRRQDLWLAPPGVSPHTTHLDLLGNLLITVTRGYLRNLRQLLELNLGMNQIDYIASGTFTDMAKLELLDLSGNQLTFISEGMFTGLRNLTTLFLFMNEILDLPASLFWGTPNLKILSINRNNITKLHQHLFRNSLHLEYLFMDDNNLTTIKPNTFKGARALEILSLTNNVALKTVEDDTFNVANLPNLRLMYILNTQLVRIRMSQFKDHQKVGVVISPTVAKYPIMAANDSRLQGGLGRNGFTCDGDQCTPCHFGEFQTRENDTYYCKKCPPGGFYQNAVGHFGKIAGLTGCRPCARGTYVKVSTAPGKVRFTCKVCPAGTRTDQWSNYRGCFCIDNFYRKHRFGECEACPKGGIRGVLCNETQLVREGYWWQFR</sequence>
<feature type="chain" id="PRO_5002711291" evidence="3">
    <location>
        <begin position="20"/>
        <end position="411"/>
    </location>
</feature>
<feature type="signal peptide" evidence="3">
    <location>
        <begin position="1"/>
        <end position="19"/>
    </location>
</feature>
<dbReference type="Gene3D" id="3.80.10.10">
    <property type="entry name" value="Ribonuclease Inhibitor"/>
    <property type="match status" value="2"/>
</dbReference>
<dbReference type="InterPro" id="IPR009030">
    <property type="entry name" value="Growth_fac_rcpt_cys_sf"/>
</dbReference>
<dbReference type="InterPro" id="IPR001611">
    <property type="entry name" value="Leu-rich_rpt"/>
</dbReference>
<dbReference type="Proteomes" id="UP000001593">
    <property type="component" value="Unassembled WGS sequence"/>
</dbReference>
<dbReference type="InterPro" id="IPR003591">
    <property type="entry name" value="Leu-rich_rpt_typical-subtyp"/>
</dbReference>
<dbReference type="HOGENOM" id="CLU_669592_0_0_1"/>
<dbReference type="AlphaFoldDB" id="A7RGZ6"/>
<dbReference type="InParanoid" id="A7RGZ6"/>
<protein>
    <submittedName>
        <fullName evidence="4">Uncharacterized protein</fullName>
    </submittedName>
</protein>
<dbReference type="SUPFAM" id="SSF52058">
    <property type="entry name" value="L domain-like"/>
    <property type="match status" value="1"/>
</dbReference>
<dbReference type="FunFam" id="3.80.10.10:FF:001686">
    <property type="entry name" value="Insulin-like growth factor-binding protein acid labile subunit"/>
    <property type="match status" value="1"/>
</dbReference>
<name>A7RGZ6_NEMVE</name>
<gene>
    <name evidence="4" type="ORF">NEMVEDRAFT_v1g197001</name>
</gene>
<keyword evidence="1" id="KW-0433">Leucine-rich repeat</keyword>
<organism evidence="4 5">
    <name type="scientific">Nematostella vectensis</name>
    <name type="common">Starlet sea anemone</name>
    <dbReference type="NCBI Taxonomy" id="45351"/>
    <lineage>
        <taxon>Eukaryota</taxon>
        <taxon>Metazoa</taxon>
        <taxon>Cnidaria</taxon>
        <taxon>Anthozoa</taxon>
        <taxon>Hexacorallia</taxon>
        <taxon>Actiniaria</taxon>
        <taxon>Edwardsiidae</taxon>
        <taxon>Nematostella</taxon>
    </lineage>
</organism>
<keyword evidence="5" id="KW-1185">Reference proteome</keyword>
<dbReference type="PROSITE" id="PS51450">
    <property type="entry name" value="LRR"/>
    <property type="match status" value="1"/>
</dbReference>
<dbReference type="eggNOG" id="KOG4237">
    <property type="taxonomic scope" value="Eukaryota"/>
</dbReference>